<dbReference type="EMBL" id="AP028909">
    <property type="protein sequence ID" value="BES88153.1"/>
    <property type="molecule type" value="Genomic_DNA"/>
</dbReference>
<feature type="region of interest" description="Disordered" evidence="1">
    <location>
        <begin position="1"/>
        <end position="89"/>
    </location>
</feature>
<proteinExistence type="predicted"/>
<feature type="compositionally biased region" description="Gly residues" evidence="1">
    <location>
        <begin position="8"/>
        <end position="24"/>
    </location>
</feature>
<evidence type="ECO:0000256" key="1">
    <source>
        <dbReference type="SAM" id="MobiDB-lite"/>
    </source>
</evidence>
<evidence type="ECO:0000313" key="2">
    <source>
        <dbReference type="EMBL" id="BES88153.1"/>
    </source>
</evidence>
<dbReference type="Proteomes" id="UP001307889">
    <property type="component" value="Chromosome 1"/>
</dbReference>
<accession>A0ABN7A7B0</accession>
<protein>
    <submittedName>
        <fullName evidence="2">Uncharacterized protein</fullName>
    </submittedName>
</protein>
<keyword evidence="3" id="KW-1185">Reference proteome</keyword>
<name>A0ABN7A7B0_9HEMI</name>
<reference evidence="2 3" key="1">
    <citation type="submission" date="2023-09" db="EMBL/GenBank/DDBJ databases">
        <title>Nesidiocoris tenuis whole genome shotgun sequence.</title>
        <authorList>
            <person name="Shibata T."/>
            <person name="Shimoda M."/>
            <person name="Kobayashi T."/>
            <person name="Uehara T."/>
        </authorList>
    </citation>
    <scope>NUCLEOTIDE SEQUENCE [LARGE SCALE GENOMIC DNA]</scope>
    <source>
        <strain evidence="2 3">Japan</strain>
    </source>
</reference>
<feature type="compositionally biased region" description="Polar residues" evidence="1">
    <location>
        <begin position="79"/>
        <end position="89"/>
    </location>
</feature>
<gene>
    <name evidence="2" type="ORF">NTJ_00959</name>
</gene>
<sequence length="89" mass="8994">MWPKTRTIGGGGGGGGGDIGGGGGKGRRTSWHSLPPAAAPSRTTLKPAAPSPPGLRALPSRQCDAQSVIESESERFSPVKSTTSPLLPF</sequence>
<organism evidence="2 3">
    <name type="scientific">Nesidiocoris tenuis</name>
    <dbReference type="NCBI Taxonomy" id="355587"/>
    <lineage>
        <taxon>Eukaryota</taxon>
        <taxon>Metazoa</taxon>
        <taxon>Ecdysozoa</taxon>
        <taxon>Arthropoda</taxon>
        <taxon>Hexapoda</taxon>
        <taxon>Insecta</taxon>
        <taxon>Pterygota</taxon>
        <taxon>Neoptera</taxon>
        <taxon>Paraneoptera</taxon>
        <taxon>Hemiptera</taxon>
        <taxon>Heteroptera</taxon>
        <taxon>Panheteroptera</taxon>
        <taxon>Cimicomorpha</taxon>
        <taxon>Miridae</taxon>
        <taxon>Dicyphina</taxon>
        <taxon>Nesidiocoris</taxon>
    </lineage>
</organism>
<evidence type="ECO:0000313" key="3">
    <source>
        <dbReference type="Proteomes" id="UP001307889"/>
    </source>
</evidence>